<dbReference type="Pfam" id="PF22624">
    <property type="entry name" value="AASDHPPT_N"/>
    <property type="match status" value="1"/>
</dbReference>
<evidence type="ECO:0000256" key="5">
    <source>
        <dbReference type="SAM" id="MobiDB-lite"/>
    </source>
</evidence>
<evidence type="ECO:0000256" key="3">
    <source>
        <dbReference type="ARBA" id="ARBA00050875"/>
    </source>
</evidence>
<evidence type="ECO:0000259" key="6">
    <source>
        <dbReference type="Pfam" id="PF01648"/>
    </source>
</evidence>
<evidence type="ECO:0000313" key="9">
    <source>
        <dbReference type="EMBL" id="THC93441.1"/>
    </source>
</evidence>
<dbReference type="GeneID" id="54323993"/>
<proteinExistence type="inferred from homology"/>
<dbReference type="GO" id="GO:0005829">
    <property type="term" value="C:cytosol"/>
    <property type="evidence" value="ECO:0007669"/>
    <property type="project" value="TreeGrafter"/>
</dbReference>
<keyword evidence="2" id="KW-0808">Transferase</keyword>
<dbReference type="Proteomes" id="UP000324241">
    <property type="component" value="Unassembled WGS sequence"/>
</dbReference>
<dbReference type="FunFam" id="3.90.470.20:FF:000023">
    <property type="entry name" value="L-aminoadipate-semialdehyde dehydrogenase-phosphopantetheinyl transferase"/>
    <property type="match status" value="1"/>
</dbReference>
<dbReference type="AlphaFoldDB" id="A0A4S3JJG8"/>
<dbReference type="RefSeq" id="XP_033431748.1">
    <property type="nucleotide sequence ID" value="XM_033565991.1"/>
</dbReference>
<dbReference type="GO" id="GO:0019878">
    <property type="term" value="P:lysine biosynthetic process via aminoadipic acid"/>
    <property type="evidence" value="ECO:0007669"/>
    <property type="project" value="TreeGrafter"/>
</dbReference>
<dbReference type="VEuPathDB" id="FungiDB:EYZ11_007100"/>
<dbReference type="EMBL" id="QUQM01000002">
    <property type="protein sequence ID" value="KAA8652387.1"/>
    <property type="molecule type" value="Genomic_DNA"/>
</dbReference>
<evidence type="ECO:0000256" key="1">
    <source>
        <dbReference type="ARBA" id="ARBA00013172"/>
    </source>
</evidence>
<comment type="similarity">
    <text evidence="4">Belongs to the P-Pant transferase superfamily.</text>
</comment>
<feature type="domain" description="4'-phosphopantetheinyl transferase" evidence="6">
    <location>
        <begin position="159"/>
        <end position="276"/>
    </location>
</feature>
<comment type="caution">
    <text evidence="9">The sequence shown here is derived from an EMBL/GenBank/DDBJ whole genome shotgun (WGS) entry which is preliminary data.</text>
</comment>
<evidence type="ECO:0000256" key="4">
    <source>
        <dbReference type="ARBA" id="ARBA00061672"/>
    </source>
</evidence>
<dbReference type="InterPro" id="IPR055066">
    <property type="entry name" value="AASDHPPT_N"/>
</dbReference>
<keyword evidence="10" id="KW-1185">Reference proteome</keyword>
<evidence type="ECO:0000256" key="2">
    <source>
        <dbReference type="ARBA" id="ARBA00022679"/>
    </source>
</evidence>
<dbReference type="Proteomes" id="UP000308092">
    <property type="component" value="Unassembled WGS sequence"/>
</dbReference>
<dbReference type="GO" id="GO:0000287">
    <property type="term" value="F:magnesium ion binding"/>
    <property type="evidence" value="ECO:0007669"/>
    <property type="project" value="InterPro"/>
</dbReference>
<evidence type="ECO:0000313" key="11">
    <source>
        <dbReference type="Proteomes" id="UP000324241"/>
    </source>
</evidence>
<feature type="region of interest" description="Disordered" evidence="5">
    <location>
        <begin position="130"/>
        <end position="160"/>
    </location>
</feature>
<dbReference type="InterPro" id="IPR050559">
    <property type="entry name" value="P-Pant_transferase_sf"/>
</dbReference>
<dbReference type="Pfam" id="PF01648">
    <property type="entry name" value="ACPS"/>
    <property type="match status" value="1"/>
</dbReference>
<protein>
    <recommendedName>
        <fullName evidence="1">holo-[acyl-carrier-protein] synthase</fullName>
        <ecNumber evidence="1">2.7.8.7</ecNumber>
    </recommendedName>
</protein>
<evidence type="ECO:0000259" key="7">
    <source>
        <dbReference type="Pfam" id="PF22624"/>
    </source>
</evidence>
<dbReference type="STRING" id="1220188.A0A4S3JJG8"/>
<sequence length="354" mass="39691">MGEEQSTSQYPLVRWYIDTRLLTSTNSSLPLLETLQAADQETVQRFIHIKDRHMSLASYLLKYLFIHRSCRIPWEKINISRTPAPHKRPCFITPASLRQETATGQPIPSIEFNVSHQASLVALAGTIIPAANDNESPPRPDPSTTFTTPDPSSTPPIPQVGIDITCVNERRNSRSLAPSSREKFIEFVDIFAEVFSERELDTIKSLRGMPQHLRSKGEAEEIEYGYRLFYTYWALKEAYIKMTGEALLAPWLRELEFTNVVALDPPPPQAGVGGQWNGPDTGIQTWLYGKKVEDVRIEVVAFEKDYLIATAARGGAVGSSGSGLILQDIWQKLESIDIEKDIRPCATGLCRCLE</sequence>
<name>A0A4S3JJG8_9EURO</name>
<dbReference type="OrthoDB" id="26719at2759"/>
<dbReference type="SUPFAM" id="SSF56214">
    <property type="entry name" value="4'-phosphopantetheinyl transferase"/>
    <property type="match status" value="2"/>
</dbReference>
<dbReference type="EMBL" id="SOSA01000265">
    <property type="protein sequence ID" value="THC93441.1"/>
    <property type="molecule type" value="Genomic_DNA"/>
</dbReference>
<gene>
    <name evidence="8" type="ORF">ATNIH1004_001291</name>
    <name evidence="9" type="ORF">EYZ11_007100</name>
</gene>
<dbReference type="InterPro" id="IPR008278">
    <property type="entry name" value="4-PPantetheinyl_Trfase_dom"/>
</dbReference>
<dbReference type="EC" id="2.7.8.7" evidence="1"/>
<feature type="domain" description="4'-phosphopantetheinyl transferase N-terminal" evidence="7">
    <location>
        <begin position="31"/>
        <end position="126"/>
    </location>
</feature>
<evidence type="ECO:0000313" key="8">
    <source>
        <dbReference type="EMBL" id="KAA8652387.1"/>
    </source>
</evidence>
<dbReference type="PANTHER" id="PTHR12215:SF10">
    <property type="entry name" value="L-AMINOADIPATE-SEMIALDEHYDE DEHYDROGENASE-PHOSPHOPANTETHEINYL TRANSFERASE"/>
    <property type="match status" value="1"/>
</dbReference>
<organism evidence="9 10">
    <name type="scientific">Aspergillus tanneri</name>
    <dbReference type="NCBI Taxonomy" id="1220188"/>
    <lineage>
        <taxon>Eukaryota</taxon>
        <taxon>Fungi</taxon>
        <taxon>Dikarya</taxon>
        <taxon>Ascomycota</taxon>
        <taxon>Pezizomycotina</taxon>
        <taxon>Eurotiomycetes</taxon>
        <taxon>Eurotiomycetidae</taxon>
        <taxon>Eurotiales</taxon>
        <taxon>Aspergillaceae</taxon>
        <taxon>Aspergillus</taxon>
        <taxon>Aspergillus subgen. Circumdati</taxon>
    </lineage>
</organism>
<dbReference type="GO" id="GO:0008897">
    <property type="term" value="F:holo-[acyl-carrier-protein] synthase activity"/>
    <property type="evidence" value="ECO:0007669"/>
    <property type="project" value="UniProtKB-EC"/>
</dbReference>
<comment type="catalytic activity">
    <reaction evidence="3">
        <text>apo-[ACP] + CoA = holo-[ACP] + adenosine 3',5'-bisphosphate + H(+)</text>
        <dbReference type="Rhea" id="RHEA:12068"/>
        <dbReference type="Rhea" id="RHEA-COMP:9685"/>
        <dbReference type="Rhea" id="RHEA-COMP:9690"/>
        <dbReference type="ChEBI" id="CHEBI:15378"/>
        <dbReference type="ChEBI" id="CHEBI:29999"/>
        <dbReference type="ChEBI" id="CHEBI:57287"/>
        <dbReference type="ChEBI" id="CHEBI:58343"/>
        <dbReference type="ChEBI" id="CHEBI:64479"/>
        <dbReference type="EC" id="2.7.8.7"/>
    </reaction>
</comment>
<feature type="compositionally biased region" description="Low complexity" evidence="5">
    <location>
        <begin position="142"/>
        <end position="151"/>
    </location>
</feature>
<dbReference type="Gene3D" id="3.90.470.20">
    <property type="entry name" value="4'-phosphopantetheinyl transferase domain"/>
    <property type="match status" value="2"/>
</dbReference>
<dbReference type="InterPro" id="IPR037143">
    <property type="entry name" value="4-PPantetheinyl_Trfase_dom_sf"/>
</dbReference>
<reference evidence="9 10" key="1">
    <citation type="submission" date="2019-03" db="EMBL/GenBank/DDBJ databases">
        <title>The genome sequence of a newly discovered highly antifungal drug resistant Aspergillus species, Aspergillus tanneri NIH 1004.</title>
        <authorList>
            <person name="Mounaud S."/>
            <person name="Singh I."/>
            <person name="Joardar V."/>
            <person name="Pakala S."/>
            <person name="Pakala S."/>
            <person name="Venepally P."/>
            <person name="Hoover J."/>
            <person name="Nierman W."/>
            <person name="Chung J."/>
            <person name="Losada L."/>
        </authorList>
    </citation>
    <scope>NUCLEOTIDE SEQUENCE [LARGE SCALE GENOMIC DNA]</scope>
    <source>
        <strain evidence="9 10">NIH1004</strain>
    </source>
</reference>
<evidence type="ECO:0000313" key="10">
    <source>
        <dbReference type="Proteomes" id="UP000308092"/>
    </source>
</evidence>
<reference evidence="8 11" key="2">
    <citation type="submission" date="2019-08" db="EMBL/GenBank/DDBJ databases">
        <title>The genome sequence of a newly discovered highly antifungal drug resistant Aspergillus species, Aspergillus tanneri NIH 1004.</title>
        <authorList>
            <person name="Mounaud S."/>
            <person name="Singh I."/>
            <person name="Joardar V."/>
            <person name="Pakala S."/>
            <person name="Pakala S."/>
            <person name="Venepally P."/>
            <person name="Chung J.K."/>
            <person name="Losada L."/>
            <person name="Nierman W.C."/>
        </authorList>
    </citation>
    <scope>NUCLEOTIDE SEQUENCE [LARGE SCALE GENOMIC DNA]</scope>
    <source>
        <strain evidence="8 11">NIH1004</strain>
    </source>
</reference>
<dbReference type="PANTHER" id="PTHR12215">
    <property type="entry name" value="PHOSPHOPANTETHEINE TRANSFERASE"/>
    <property type="match status" value="1"/>
</dbReference>
<accession>A0A4S3JJG8</accession>